<dbReference type="PANTHER" id="PTHR21716:SF53">
    <property type="entry name" value="PERMEASE PERM-RELATED"/>
    <property type="match status" value="1"/>
</dbReference>
<comment type="caution">
    <text evidence="10">The sequence shown here is derived from an EMBL/GenBank/DDBJ whole genome shotgun (WGS) entry which is preliminary data.</text>
</comment>
<dbReference type="AlphaFoldDB" id="A0A6N8GV23"/>
<feature type="region of interest" description="Disordered" evidence="8">
    <location>
        <begin position="433"/>
        <end position="489"/>
    </location>
</feature>
<dbReference type="InterPro" id="IPR002549">
    <property type="entry name" value="AI-2E-like"/>
</dbReference>
<dbReference type="EMBL" id="WOGU01000020">
    <property type="protein sequence ID" value="MUN64785.1"/>
    <property type="molecule type" value="Genomic_DNA"/>
</dbReference>
<evidence type="ECO:0000256" key="3">
    <source>
        <dbReference type="ARBA" id="ARBA00022448"/>
    </source>
</evidence>
<feature type="transmembrane region" description="Helical" evidence="9">
    <location>
        <begin position="236"/>
        <end position="255"/>
    </location>
</feature>
<evidence type="ECO:0000256" key="2">
    <source>
        <dbReference type="ARBA" id="ARBA00009773"/>
    </source>
</evidence>
<dbReference type="PANTHER" id="PTHR21716">
    <property type="entry name" value="TRANSMEMBRANE PROTEIN"/>
    <property type="match status" value="1"/>
</dbReference>
<evidence type="ECO:0000256" key="5">
    <source>
        <dbReference type="ARBA" id="ARBA00022692"/>
    </source>
</evidence>
<evidence type="ECO:0000256" key="4">
    <source>
        <dbReference type="ARBA" id="ARBA00022475"/>
    </source>
</evidence>
<reference evidence="10 11" key="1">
    <citation type="submission" date="2019-12" db="EMBL/GenBank/DDBJ databases">
        <authorList>
            <person name="Shi Y."/>
        </authorList>
    </citation>
    <scope>NUCLEOTIDE SEQUENCE [LARGE SCALE GENOMIC DNA]</scope>
    <source>
        <strain evidence="10 11">JCM 17929</strain>
    </source>
</reference>
<dbReference type="Proteomes" id="UP000436989">
    <property type="component" value="Unassembled WGS sequence"/>
</dbReference>
<feature type="region of interest" description="Disordered" evidence="8">
    <location>
        <begin position="53"/>
        <end position="73"/>
    </location>
</feature>
<keyword evidence="4" id="KW-1003">Cell membrane</keyword>
<evidence type="ECO:0000313" key="10">
    <source>
        <dbReference type="EMBL" id="MUN64785.1"/>
    </source>
</evidence>
<accession>A0A6N8GV23</accession>
<dbReference type="GO" id="GO:0055085">
    <property type="term" value="P:transmembrane transport"/>
    <property type="evidence" value="ECO:0007669"/>
    <property type="project" value="TreeGrafter"/>
</dbReference>
<organism evidence="10 11">
    <name type="scientific">Kocuria sediminis</name>
    <dbReference type="NCBI Taxonomy" id="1038857"/>
    <lineage>
        <taxon>Bacteria</taxon>
        <taxon>Bacillati</taxon>
        <taxon>Actinomycetota</taxon>
        <taxon>Actinomycetes</taxon>
        <taxon>Micrococcales</taxon>
        <taxon>Micrococcaceae</taxon>
        <taxon>Kocuria</taxon>
    </lineage>
</organism>
<feature type="compositionally biased region" description="Low complexity" evidence="8">
    <location>
        <begin position="468"/>
        <end position="483"/>
    </location>
</feature>
<proteinExistence type="inferred from homology"/>
<comment type="subcellular location">
    <subcellularLocation>
        <location evidence="1">Cell membrane</location>
        <topology evidence="1">Multi-pass membrane protein</topology>
    </subcellularLocation>
</comment>
<keyword evidence="7 9" id="KW-0472">Membrane</keyword>
<protein>
    <submittedName>
        <fullName evidence="10">AI-2E family transporter</fullName>
    </submittedName>
</protein>
<dbReference type="GO" id="GO:0005886">
    <property type="term" value="C:plasma membrane"/>
    <property type="evidence" value="ECO:0007669"/>
    <property type="project" value="UniProtKB-SubCell"/>
</dbReference>
<keyword evidence="6 9" id="KW-1133">Transmembrane helix</keyword>
<feature type="transmembrane region" description="Helical" evidence="9">
    <location>
        <begin position="295"/>
        <end position="319"/>
    </location>
</feature>
<keyword evidence="5 9" id="KW-0812">Transmembrane</keyword>
<sequence length="489" mass="51655">MAVTHRLFVSGEGRGTARRTRAITSQSPSVGRSEEVVPVSPIPPFRAYAVHASGPQHSTTSDQPVLADRASSPPHRSAIHVSVSPWADGLGRATSRGVQVLILTLVTMVVIYALMAVKMVVLAVLIALILASATRPVVSWLERHGWASTWAAALVFITLVFVLGAVVTVVVLRISDDLDELVVSATAGWQQLEELFESGSLPVPVDSTAVYAALSQINDYFTGAALRRNAITGLTAVTEMITGTILMAVVLFFFLKDGPQLWNFALRWFIGEHRAKLAESGDRAVRILGGYVRGVIVVASVDAAFIGLGLFWIGVPLVIPLTIITFLAAFVPIIGAVAAGILAALVALLTHGPGAALIVVVIVVVVNQLEGNLLQPIVMAHTLSLHGLVVLLALSIGGLLGGVAGAVLAVPLTAVTWAVLQVWTTGYQAGDDPVLGPDPVSGQGVAERTSRQHRGKYRRMRRQDPRWSTPSTETPLSSPEQTSGSGRAP</sequence>
<feature type="compositionally biased region" description="Basic residues" evidence="8">
    <location>
        <begin position="451"/>
        <end position="461"/>
    </location>
</feature>
<feature type="transmembrane region" description="Helical" evidence="9">
    <location>
        <begin position="355"/>
        <end position="373"/>
    </location>
</feature>
<evidence type="ECO:0000256" key="1">
    <source>
        <dbReference type="ARBA" id="ARBA00004651"/>
    </source>
</evidence>
<comment type="similarity">
    <text evidence="2">Belongs to the autoinducer-2 exporter (AI-2E) (TC 2.A.86) family.</text>
</comment>
<evidence type="ECO:0000256" key="8">
    <source>
        <dbReference type="SAM" id="MobiDB-lite"/>
    </source>
</evidence>
<keyword evidence="3" id="KW-0813">Transport</keyword>
<feature type="transmembrane region" description="Helical" evidence="9">
    <location>
        <begin position="100"/>
        <end position="130"/>
    </location>
</feature>
<evidence type="ECO:0000256" key="7">
    <source>
        <dbReference type="ARBA" id="ARBA00023136"/>
    </source>
</evidence>
<feature type="region of interest" description="Disordered" evidence="8">
    <location>
        <begin position="9"/>
        <end position="36"/>
    </location>
</feature>
<feature type="transmembrane region" description="Helical" evidence="9">
    <location>
        <begin position="326"/>
        <end position="349"/>
    </location>
</feature>
<gene>
    <name evidence="10" type="ORF">GMA12_16835</name>
</gene>
<evidence type="ECO:0000256" key="6">
    <source>
        <dbReference type="ARBA" id="ARBA00022989"/>
    </source>
</evidence>
<name>A0A6N8GV23_9MICC</name>
<evidence type="ECO:0000256" key="9">
    <source>
        <dbReference type="SAM" id="Phobius"/>
    </source>
</evidence>
<feature type="transmembrane region" description="Helical" evidence="9">
    <location>
        <begin position="385"/>
        <end position="410"/>
    </location>
</feature>
<keyword evidence="11" id="KW-1185">Reference proteome</keyword>
<evidence type="ECO:0000313" key="11">
    <source>
        <dbReference type="Proteomes" id="UP000436989"/>
    </source>
</evidence>
<feature type="transmembrane region" description="Helical" evidence="9">
    <location>
        <begin position="150"/>
        <end position="172"/>
    </location>
</feature>
<dbReference type="Pfam" id="PF01594">
    <property type="entry name" value="AI-2E_transport"/>
    <property type="match status" value="1"/>
</dbReference>